<feature type="transmembrane region" description="Helical" evidence="1">
    <location>
        <begin position="44"/>
        <end position="65"/>
    </location>
</feature>
<dbReference type="Proteomes" id="UP000256970">
    <property type="component" value="Unassembled WGS sequence"/>
</dbReference>
<keyword evidence="3" id="KW-1185">Reference proteome</keyword>
<keyword evidence="1" id="KW-0472">Membrane</keyword>
<gene>
    <name evidence="2" type="ORF">BQ4739_LOCUS18157</name>
</gene>
<evidence type="ECO:0000256" key="1">
    <source>
        <dbReference type="SAM" id="Phobius"/>
    </source>
</evidence>
<organism evidence="2 3">
    <name type="scientific">Tetradesmus obliquus</name>
    <name type="common">Green alga</name>
    <name type="synonym">Acutodesmus obliquus</name>
    <dbReference type="NCBI Taxonomy" id="3088"/>
    <lineage>
        <taxon>Eukaryota</taxon>
        <taxon>Viridiplantae</taxon>
        <taxon>Chlorophyta</taxon>
        <taxon>core chlorophytes</taxon>
        <taxon>Chlorophyceae</taxon>
        <taxon>CS clade</taxon>
        <taxon>Sphaeropleales</taxon>
        <taxon>Scenedesmaceae</taxon>
        <taxon>Tetradesmus</taxon>
    </lineage>
</organism>
<dbReference type="EMBL" id="FNXT01001295">
    <property type="protein sequence ID" value="SZX77818.1"/>
    <property type="molecule type" value="Genomic_DNA"/>
</dbReference>
<proteinExistence type="predicted"/>
<sequence>MNVDLDTAKEGLAVLQQYGGQAAAAAGSLLAGLASPFQLFEGGWGLNLLFFGVLGLLAYSLVVLAPRQ</sequence>
<accession>A0A383WK37</accession>
<dbReference type="AlphaFoldDB" id="A0A383WK37"/>
<name>A0A383WK37_TETOB</name>
<evidence type="ECO:0000313" key="2">
    <source>
        <dbReference type="EMBL" id="SZX77818.1"/>
    </source>
</evidence>
<reference evidence="2 3" key="1">
    <citation type="submission" date="2016-10" db="EMBL/GenBank/DDBJ databases">
        <authorList>
            <person name="Cai Z."/>
        </authorList>
    </citation>
    <scope>NUCLEOTIDE SEQUENCE [LARGE SCALE GENOMIC DNA]</scope>
</reference>
<keyword evidence="1" id="KW-0812">Transmembrane</keyword>
<evidence type="ECO:0000313" key="3">
    <source>
        <dbReference type="Proteomes" id="UP000256970"/>
    </source>
</evidence>
<keyword evidence="1" id="KW-1133">Transmembrane helix</keyword>
<protein>
    <submittedName>
        <fullName evidence="2">Uncharacterized protein</fullName>
    </submittedName>
</protein>